<evidence type="ECO:0000256" key="10">
    <source>
        <dbReference type="ARBA" id="ARBA00023136"/>
    </source>
</evidence>
<evidence type="ECO:0000313" key="13">
    <source>
        <dbReference type="EMBL" id="KAA1135423.1"/>
    </source>
</evidence>
<keyword evidence="9 11" id="KW-0496">Mitochondrion</keyword>
<gene>
    <name evidence="13" type="ORF">PGTUg99_023696</name>
</gene>
<keyword evidence="7 11" id="KW-0249">Electron transport</keyword>
<evidence type="ECO:0000313" key="14">
    <source>
        <dbReference type="Proteomes" id="UP000325313"/>
    </source>
</evidence>
<evidence type="ECO:0000256" key="7">
    <source>
        <dbReference type="ARBA" id="ARBA00022982"/>
    </source>
</evidence>
<evidence type="ECO:0000256" key="8">
    <source>
        <dbReference type="ARBA" id="ARBA00022989"/>
    </source>
</evidence>
<evidence type="ECO:0000256" key="4">
    <source>
        <dbReference type="ARBA" id="ARBA00022660"/>
    </source>
</evidence>
<evidence type="ECO:0000256" key="9">
    <source>
        <dbReference type="ARBA" id="ARBA00023128"/>
    </source>
</evidence>
<dbReference type="PANTHER" id="PTHR12966">
    <property type="entry name" value="NADH DEHYDROGENASE UBIQUINONE 1 ALPHA SUBCOMPLEX SUBUNIT 13"/>
    <property type="match status" value="1"/>
</dbReference>
<keyword evidence="5 11" id="KW-0812">Transmembrane</keyword>
<evidence type="ECO:0000256" key="2">
    <source>
        <dbReference type="ARBA" id="ARBA00007312"/>
    </source>
</evidence>
<feature type="compositionally biased region" description="Basic residues" evidence="12">
    <location>
        <begin position="137"/>
        <end position="146"/>
    </location>
</feature>
<dbReference type="EMBL" id="VDEP01000039">
    <property type="protein sequence ID" value="KAA1135423.1"/>
    <property type="molecule type" value="Genomic_DNA"/>
</dbReference>
<keyword evidence="10 11" id="KW-0472">Membrane</keyword>
<dbReference type="PANTHER" id="PTHR12966:SF0">
    <property type="entry name" value="NADH DEHYDROGENASE [UBIQUINONE] 1 ALPHA SUBCOMPLEX SUBUNIT 13"/>
    <property type="match status" value="1"/>
</dbReference>
<feature type="transmembrane region" description="Helical" evidence="11">
    <location>
        <begin position="189"/>
        <end position="208"/>
    </location>
</feature>
<keyword evidence="4 11" id="KW-0679">Respiratory chain</keyword>
<proteinExistence type="inferred from homology"/>
<evidence type="ECO:0000256" key="12">
    <source>
        <dbReference type="SAM" id="MobiDB-lite"/>
    </source>
</evidence>
<dbReference type="InterPro" id="IPR009346">
    <property type="entry name" value="GRIM-19"/>
</dbReference>
<evidence type="ECO:0000256" key="1">
    <source>
        <dbReference type="ARBA" id="ARBA00004298"/>
    </source>
</evidence>
<evidence type="ECO:0000256" key="11">
    <source>
        <dbReference type="RuleBase" id="RU368034"/>
    </source>
</evidence>
<comment type="function">
    <text evidence="11">Complex I functions in the transfer of electrons from NADH to the respiratory chain. Accessory subunit of the mitochondrial membrane respiratory chain NADH dehydrogenase (Complex I), that is believed not to be involved in catalysis.</text>
</comment>
<reference evidence="13 14" key="1">
    <citation type="submission" date="2019-05" db="EMBL/GenBank/DDBJ databases">
        <title>Emergence of the Ug99 lineage of the wheat stem rust pathogen through somatic hybridization.</title>
        <authorList>
            <person name="Li F."/>
            <person name="Upadhyaya N.M."/>
            <person name="Sperschneider J."/>
            <person name="Matny O."/>
            <person name="Nguyen-Phuc H."/>
            <person name="Mago R."/>
            <person name="Raley C."/>
            <person name="Miller M.E."/>
            <person name="Silverstein K.A.T."/>
            <person name="Henningsen E."/>
            <person name="Hirsch C.D."/>
            <person name="Visser B."/>
            <person name="Pretorius Z.A."/>
            <person name="Steffenson B.J."/>
            <person name="Schwessinger B."/>
            <person name="Dodds P.N."/>
            <person name="Figueroa M."/>
        </authorList>
    </citation>
    <scope>NUCLEOTIDE SEQUENCE [LARGE SCALE GENOMIC DNA]</scope>
    <source>
        <strain evidence="13 14">Ug99</strain>
    </source>
</reference>
<accession>A0A5B0SE20</accession>
<keyword evidence="8 11" id="KW-1133">Transmembrane helix</keyword>
<dbReference type="AlphaFoldDB" id="A0A5B0SE20"/>
<comment type="similarity">
    <text evidence="2 11">Belongs to the complex I NDUFA13 subunit family.</text>
</comment>
<dbReference type="GO" id="GO:0005743">
    <property type="term" value="C:mitochondrial inner membrane"/>
    <property type="evidence" value="ECO:0007669"/>
    <property type="project" value="UniProtKB-SubCell"/>
</dbReference>
<sequence>MVQVALESRSSSVIIEKRERAELKTPCDLRFSAWMLRLPGEFGNITSQSKHTCDEMSEVLLPLAATQGLLPSLPPRPYVRSPVNNNFLGPIARGCGARSRSEPREAGTGARRETAPFAGAKLPPPTRNSQSILRDQPKRKQFHPRLRLGNNKHSVCPASSRMSIPYKQELPPVGGYEPVKFKRNLPIRGPSGSLIIGGVFVTCLYGFYRYGQGNVEKRELKRENMWSRIHLVPILTAENDRDLFRRERARIDREREIMKDDPTWVVGQSVYNTKKYVPTTIVPL</sequence>
<name>A0A5B0SE20_PUCGR</name>
<evidence type="ECO:0000256" key="6">
    <source>
        <dbReference type="ARBA" id="ARBA00022792"/>
    </source>
</evidence>
<dbReference type="Pfam" id="PF06212">
    <property type="entry name" value="GRIM-19"/>
    <property type="match status" value="1"/>
</dbReference>
<dbReference type="Proteomes" id="UP000325313">
    <property type="component" value="Unassembled WGS sequence"/>
</dbReference>
<comment type="subcellular location">
    <subcellularLocation>
        <location evidence="1 11">Mitochondrion inner membrane</location>
        <topology evidence="1 11">Single-pass membrane protein</topology>
        <orientation evidence="1 11">Matrix side</orientation>
    </subcellularLocation>
</comment>
<keyword evidence="6 11" id="KW-0999">Mitochondrion inner membrane</keyword>
<feature type="region of interest" description="Disordered" evidence="12">
    <location>
        <begin position="92"/>
        <end position="154"/>
    </location>
</feature>
<dbReference type="GO" id="GO:0045271">
    <property type="term" value="C:respiratory chain complex I"/>
    <property type="evidence" value="ECO:0007669"/>
    <property type="project" value="UniProtKB-UniRule"/>
</dbReference>
<evidence type="ECO:0000256" key="3">
    <source>
        <dbReference type="ARBA" id="ARBA00022448"/>
    </source>
</evidence>
<feature type="compositionally biased region" description="Basic and acidic residues" evidence="12">
    <location>
        <begin position="99"/>
        <end position="114"/>
    </location>
</feature>
<evidence type="ECO:0000256" key="5">
    <source>
        <dbReference type="ARBA" id="ARBA00022692"/>
    </source>
</evidence>
<keyword evidence="3 11" id="KW-0813">Transport</keyword>
<organism evidence="13 14">
    <name type="scientific">Puccinia graminis f. sp. tritici</name>
    <dbReference type="NCBI Taxonomy" id="56615"/>
    <lineage>
        <taxon>Eukaryota</taxon>
        <taxon>Fungi</taxon>
        <taxon>Dikarya</taxon>
        <taxon>Basidiomycota</taxon>
        <taxon>Pucciniomycotina</taxon>
        <taxon>Pucciniomycetes</taxon>
        <taxon>Pucciniales</taxon>
        <taxon>Pucciniaceae</taxon>
        <taxon>Puccinia</taxon>
    </lineage>
</organism>
<protein>
    <recommendedName>
        <fullName evidence="11">NADH dehydrogenase [ubiquinone] 1 alpha subcomplex subunit 13</fullName>
    </recommendedName>
</protein>
<comment type="caution">
    <text evidence="13">The sequence shown here is derived from an EMBL/GenBank/DDBJ whole genome shotgun (WGS) entry which is preliminary data.</text>
</comment>